<keyword evidence="2" id="KW-0963">Cytoplasm</keyword>
<dbReference type="InterPro" id="IPR038648">
    <property type="entry name" value="PHR_sf"/>
</dbReference>
<dbReference type="Gene3D" id="3.30.710.10">
    <property type="entry name" value="Potassium Channel Kv1.1, Chain A"/>
    <property type="match status" value="1"/>
</dbReference>
<dbReference type="AlphaFoldDB" id="A0A6S7G0N7"/>
<dbReference type="Pfam" id="PF08005">
    <property type="entry name" value="PHR"/>
    <property type="match status" value="1"/>
</dbReference>
<dbReference type="GO" id="GO:0022008">
    <property type="term" value="P:neurogenesis"/>
    <property type="evidence" value="ECO:0007669"/>
    <property type="project" value="TreeGrafter"/>
</dbReference>
<keyword evidence="4" id="KW-1185">Reference proteome</keyword>
<accession>A0A6S7G0N7</accession>
<dbReference type="SMART" id="SM00225">
    <property type="entry name" value="BTB"/>
    <property type="match status" value="1"/>
</dbReference>
<evidence type="ECO:0000256" key="2">
    <source>
        <dbReference type="ARBA" id="ARBA00022490"/>
    </source>
</evidence>
<proteinExistence type="predicted"/>
<dbReference type="GO" id="GO:0005829">
    <property type="term" value="C:cytosol"/>
    <property type="evidence" value="ECO:0007669"/>
    <property type="project" value="TreeGrafter"/>
</dbReference>
<dbReference type="EMBL" id="CACRXK020000213">
    <property type="protein sequence ID" value="CAB3979601.1"/>
    <property type="molecule type" value="Genomic_DNA"/>
</dbReference>
<evidence type="ECO:0000313" key="4">
    <source>
        <dbReference type="Proteomes" id="UP001152795"/>
    </source>
</evidence>
<reference evidence="3" key="1">
    <citation type="submission" date="2020-04" db="EMBL/GenBank/DDBJ databases">
        <authorList>
            <person name="Alioto T."/>
            <person name="Alioto T."/>
            <person name="Gomez Garrido J."/>
        </authorList>
    </citation>
    <scope>NUCLEOTIDE SEQUENCE</scope>
    <source>
        <strain evidence="3">A484AB</strain>
    </source>
</reference>
<dbReference type="Gene3D" id="1.25.40.420">
    <property type="match status" value="1"/>
</dbReference>
<sequence>MSLQPYNWQAGKTTVNDRVKFLFDNEILSDVHFIVGKGLQRRRIPAHKFVLSMGSAVFDAMFNGGIASPSDDVELPDIESSAFLALLKFLYTDEIQIGPETVMTTLYAAKKYVIPIMEDACVDFLKKNLRPDNAFMLLTQARLFDESQLATRCLECIDKNTCESFDAEGFTDIDYNTLLAVLKRDTLGLKECQLFEHAVRWAKQECQRKELSKTPANLRCVLSDALYQIRFPLMPVEDFAAGPAQSGILTEKEIVSLFLYFHVNPKPKVSFIDKPRCCLTGREKSVRRFSKVENRWGYSGTSDRIRFSVNKRIFVVGLGLYGAIHGPSDYNVKMQVINTETGLVCGENDTAFSCDGTPSIFRVMFSEPIELTPSIIYVASATLKGADSYYGTKGQRKVVCEVPDSKDENIVFHFSYATGNNNGTSVEDGQIPEIIFYT</sequence>
<dbReference type="InterPro" id="IPR011333">
    <property type="entry name" value="SKP1/BTB/POZ_sf"/>
</dbReference>
<dbReference type="InterPro" id="IPR000210">
    <property type="entry name" value="BTB/POZ_dom"/>
</dbReference>
<dbReference type="SUPFAM" id="SSF54695">
    <property type="entry name" value="POZ domain"/>
    <property type="match status" value="1"/>
</dbReference>
<dbReference type="Proteomes" id="UP001152795">
    <property type="component" value="Unassembled WGS sequence"/>
</dbReference>
<name>A0A6S7G0N7_PARCT</name>
<dbReference type="SMART" id="SM00875">
    <property type="entry name" value="BACK"/>
    <property type="match status" value="1"/>
</dbReference>
<dbReference type="Gene3D" id="2.60.120.820">
    <property type="entry name" value="PHR domain"/>
    <property type="match status" value="1"/>
</dbReference>
<dbReference type="PANTHER" id="PTHR45774:SF3">
    <property type="entry name" value="BTB (POZ) DOMAIN-CONTAINING 2B-RELATED"/>
    <property type="match status" value="1"/>
</dbReference>
<dbReference type="FunFam" id="1.25.40.420:FF:000004">
    <property type="entry name" value="BTB/POZ domain-containing protein 2"/>
    <property type="match status" value="1"/>
</dbReference>
<dbReference type="InterPro" id="IPR011705">
    <property type="entry name" value="BACK"/>
</dbReference>
<evidence type="ECO:0000313" key="3">
    <source>
        <dbReference type="EMBL" id="CAB3979601.1"/>
    </source>
</evidence>
<comment type="subcellular location">
    <subcellularLocation>
        <location evidence="1">Cytoplasm</location>
    </subcellularLocation>
</comment>
<gene>
    <name evidence="3" type="ORF">PACLA_8A055369</name>
</gene>
<dbReference type="PROSITE" id="PS50097">
    <property type="entry name" value="BTB"/>
    <property type="match status" value="1"/>
</dbReference>
<dbReference type="OrthoDB" id="636773at2759"/>
<dbReference type="FunFam" id="2.60.120.820:FF:000004">
    <property type="entry name" value="BTB/POZ domain-containing protein 2"/>
    <property type="match status" value="1"/>
</dbReference>
<evidence type="ECO:0000256" key="1">
    <source>
        <dbReference type="ARBA" id="ARBA00004496"/>
    </source>
</evidence>
<comment type="caution">
    <text evidence="3">The sequence shown here is derived from an EMBL/GenBank/DDBJ whole genome shotgun (WGS) entry which is preliminary data.</text>
</comment>
<dbReference type="Pfam" id="PF00651">
    <property type="entry name" value="BTB"/>
    <property type="match status" value="1"/>
</dbReference>
<protein>
    <submittedName>
        <fullName evidence="3">BTB POZ domain-containing 2-like isoform X1</fullName>
    </submittedName>
</protein>
<organism evidence="3 4">
    <name type="scientific">Paramuricea clavata</name>
    <name type="common">Red gorgonian</name>
    <name type="synonym">Violescent sea-whip</name>
    <dbReference type="NCBI Taxonomy" id="317549"/>
    <lineage>
        <taxon>Eukaryota</taxon>
        <taxon>Metazoa</taxon>
        <taxon>Cnidaria</taxon>
        <taxon>Anthozoa</taxon>
        <taxon>Octocorallia</taxon>
        <taxon>Malacalcyonacea</taxon>
        <taxon>Plexauridae</taxon>
        <taxon>Paramuricea</taxon>
    </lineage>
</organism>
<dbReference type="InterPro" id="IPR012983">
    <property type="entry name" value="PHR"/>
</dbReference>
<dbReference type="Pfam" id="PF07707">
    <property type="entry name" value="BACK"/>
    <property type="match status" value="1"/>
</dbReference>
<dbReference type="PANTHER" id="PTHR45774">
    <property type="entry name" value="BTB/POZ DOMAIN-CONTAINING"/>
    <property type="match status" value="1"/>
</dbReference>
<dbReference type="CDD" id="cd18281">
    <property type="entry name" value="BTB_POZ_BTBD1_2"/>
    <property type="match status" value="1"/>
</dbReference>